<dbReference type="PANTHER" id="PTHR43101:SF1">
    <property type="entry name" value="BETA-FRUCTOSIDASE"/>
    <property type="match status" value="1"/>
</dbReference>
<evidence type="ECO:0000259" key="8">
    <source>
        <dbReference type="Pfam" id="PF08244"/>
    </source>
</evidence>
<dbReference type="GO" id="GO:0004564">
    <property type="term" value="F:beta-fructofuranosidase activity"/>
    <property type="evidence" value="ECO:0007669"/>
    <property type="project" value="UniProtKB-EC"/>
</dbReference>
<dbReference type="InterPro" id="IPR001362">
    <property type="entry name" value="Glyco_hydro_32"/>
</dbReference>
<keyword evidence="3 5" id="KW-0378">Hydrolase</keyword>
<dbReference type="InterPro" id="IPR023296">
    <property type="entry name" value="Glyco_hydro_beta-prop_sf"/>
</dbReference>
<dbReference type="OrthoDB" id="202537at2759"/>
<dbReference type="InterPro" id="IPR013148">
    <property type="entry name" value="Glyco_hydro_32_N"/>
</dbReference>
<evidence type="ECO:0000256" key="3">
    <source>
        <dbReference type="ARBA" id="ARBA00022801"/>
    </source>
</evidence>
<dbReference type="SMART" id="SM00640">
    <property type="entry name" value="Glyco_32"/>
    <property type="match status" value="1"/>
</dbReference>
<evidence type="ECO:0000256" key="4">
    <source>
        <dbReference type="ARBA" id="ARBA00023295"/>
    </source>
</evidence>
<dbReference type="Gene3D" id="2.115.10.20">
    <property type="entry name" value="Glycosyl hydrolase domain, family 43"/>
    <property type="match status" value="1"/>
</dbReference>
<feature type="chain" id="PRO_5040230575" description="beta-fructofuranosidase" evidence="6">
    <location>
        <begin position="31"/>
        <end position="691"/>
    </location>
</feature>
<feature type="domain" description="Glycosyl hydrolase family 32 N-terminal" evidence="7">
    <location>
        <begin position="232"/>
        <end position="528"/>
    </location>
</feature>
<comment type="caution">
    <text evidence="9">The sequence shown here is derived from an EMBL/GenBank/DDBJ whole genome shotgun (WGS) entry which is preliminary data.</text>
</comment>
<dbReference type="SUPFAM" id="SSF75005">
    <property type="entry name" value="Arabinanase/levansucrase/invertase"/>
    <property type="match status" value="1"/>
</dbReference>
<evidence type="ECO:0000256" key="5">
    <source>
        <dbReference type="RuleBase" id="RU362110"/>
    </source>
</evidence>
<dbReference type="EMBL" id="VNKQ01000019">
    <property type="protein sequence ID" value="KAG0645257.1"/>
    <property type="molecule type" value="Genomic_DNA"/>
</dbReference>
<sequence length="691" mass="74781">MKYNCCQGGLLTLFLSWSSILPNLSTLANASPISGDCHHNHFDGPENPSFENGLNGWTVLQGDGFGNNSVSTSTTYWDGPFRKVGNAFLWGFGQAGDAGTGSLRSSSFSASSVMSFLIGGGWDPISHYIALIRESDSKMLFKQTGSNDEAMVRIIWDTSAYAGHKVHLLVYDNSTAGFGHINIDDVRTGCDALGDKGLTFHVLGQANQPDQTASRLSAPQLYAADPIRDQYHYTPYQGWINDPAGLIQWHGQHQLFSQFNPVAPVWGPMHWSHANSPDAVHWHNLPIALYPPYPNNTADTSGRFTGSAYTNSNTGDIQLIFTESTDVDFHPGDTPEEVFSANSKNGVDFGYSPKNPLIAAPPPGSESGFRDPKVYWDPTDSTWKMVVGSGDANSGKVQLYVSKSPKGAEQLIWDYVGVLFEGDGSTGTMWECPNFFPIGNKWVLFYGGANLGWYHVGSYNGSTFVSEKSGLADAGPDSYAMQWYVDDGGRNLAITWMGNWPTPKWPSRVNGWAGVQSITRELYLRQDGGLGSRPIKELASLASGRATVLSNKAVHGSIKVGSTTMARLQLTVNLAASNAPAFNVSLFGSSAESAVLMYNFANKTLTLDTTNAGYGQAGTWTAQIATPASNELTLDIFIDRSSMELFAGDGTVMTAKITPRYQESQDIKIIANGGKAVFDTIQLIPLSSSWT</sequence>
<evidence type="ECO:0000256" key="1">
    <source>
        <dbReference type="ARBA" id="ARBA00009902"/>
    </source>
</evidence>
<feature type="domain" description="Glycosyl hydrolase family 32 C-terminal" evidence="8">
    <location>
        <begin position="555"/>
        <end position="683"/>
    </location>
</feature>
<evidence type="ECO:0000256" key="6">
    <source>
        <dbReference type="SAM" id="SignalP"/>
    </source>
</evidence>
<evidence type="ECO:0000256" key="2">
    <source>
        <dbReference type="ARBA" id="ARBA00012758"/>
    </source>
</evidence>
<dbReference type="Pfam" id="PF00251">
    <property type="entry name" value="Glyco_hydro_32N"/>
    <property type="match status" value="1"/>
</dbReference>
<comment type="similarity">
    <text evidence="1 5">Belongs to the glycosyl hydrolase 32 family.</text>
</comment>
<dbReference type="InterPro" id="IPR013189">
    <property type="entry name" value="Glyco_hydro_32_C"/>
</dbReference>
<dbReference type="EC" id="3.2.1.26" evidence="2"/>
<dbReference type="Gene3D" id="2.60.120.560">
    <property type="entry name" value="Exo-inulinase, domain 1"/>
    <property type="match status" value="1"/>
</dbReference>
<feature type="signal peptide" evidence="6">
    <location>
        <begin position="1"/>
        <end position="30"/>
    </location>
</feature>
<protein>
    <recommendedName>
        <fullName evidence="2">beta-fructofuranosidase</fullName>
        <ecNumber evidence="2">3.2.1.26</ecNumber>
    </recommendedName>
</protein>
<dbReference type="AlphaFoldDB" id="A0A9P6VC94"/>
<keyword evidence="6" id="KW-0732">Signal</keyword>
<keyword evidence="4 5" id="KW-0326">Glycosidase</keyword>
<proteinExistence type="inferred from homology"/>
<dbReference type="Proteomes" id="UP000785200">
    <property type="component" value="Unassembled WGS sequence"/>
</dbReference>
<dbReference type="PANTHER" id="PTHR43101">
    <property type="entry name" value="BETA-FRUCTOSIDASE"/>
    <property type="match status" value="1"/>
</dbReference>
<evidence type="ECO:0000259" key="7">
    <source>
        <dbReference type="Pfam" id="PF00251"/>
    </source>
</evidence>
<evidence type="ECO:0000313" key="10">
    <source>
        <dbReference type="Proteomes" id="UP000785200"/>
    </source>
</evidence>
<dbReference type="InterPro" id="IPR013320">
    <property type="entry name" value="ConA-like_dom_sf"/>
</dbReference>
<dbReference type="CDD" id="cd08996">
    <property type="entry name" value="GH32_FFase"/>
    <property type="match status" value="1"/>
</dbReference>
<keyword evidence="10" id="KW-1185">Reference proteome</keyword>
<reference evidence="9" key="1">
    <citation type="submission" date="2019-07" db="EMBL/GenBank/DDBJ databases">
        <title>Hyphodiscus hymeniophilus genome sequencing and assembly.</title>
        <authorList>
            <person name="Kramer G."/>
            <person name="Nodwell J."/>
        </authorList>
    </citation>
    <scope>NUCLEOTIDE SEQUENCE</scope>
    <source>
        <strain evidence="9">ATCC 34498</strain>
    </source>
</reference>
<gene>
    <name evidence="9" type="ORF">D0Z07_9053</name>
</gene>
<dbReference type="InterPro" id="IPR051214">
    <property type="entry name" value="GH32_Enzymes"/>
</dbReference>
<accession>A0A9P6VC94</accession>
<dbReference type="GO" id="GO:0005975">
    <property type="term" value="P:carbohydrate metabolic process"/>
    <property type="evidence" value="ECO:0007669"/>
    <property type="project" value="InterPro"/>
</dbReference>
<dbReference type="Pfam" id="PF08244">
    <property type="entry name" value="Glyco_hydro_32C"/>
    <property type="match status" value="1"/>
</dbReference>
<name>A0A9P6VC94_9HELO</name>
<dbReference type="SUPFAM" id="SSF49899">
    <property type="entry name" value="Concanavalin A-like lectins/glucanases"/>
    <property type="match status" value="1"/>
</dbReference>
<organism evidence="9 10">
    <name type="scientific">Hyphodiscus hymeniophilus</name>
    <dbReference type="NCBI Taxonomy" id="353542"/>
    <lineage>
        <taxon>Eukaryota</taxon>
        <taxon>Fungi</taxon>
        <taxon>Dikarya</taxon>
        <taxon>Ascomycota</taxon>
        <taxon>Pezizomycotina</taxon>
        <taxon>Leotiomycetes</taxon>
        <taxon>Helotiales</taxon>
        <taxon>Hyphodiscaceae</taxon>
        <taxon>Hyphodiscus</taxon>
    </lineage>
</organism>
<evidence type="ECO:0000313" key="9">
    <source>
        <dbReference type="EMBL" id="KAG0645257.1"/>
    </source>
</evidence>